<evidence type="ECO:0000259" key="3">
    <source>
        <dbReference type="Pfam" id="PF03732"/>
    </source>
</evidence>
<dbReference type="EMBL" id="AY360390">
    <property type="protein sequence ID" value="AAQ56457.1"/>
    <property type="molecule type" value="Genomic_DNA"/>
</dbReference>
<feature type="region of interest" description="Disordered" evidence="1">
    <location>
        <begin position="868"/>
        <end position="890"/>
    </location>
</feature>
<dbReference type="InterPro" id="IPR043128">
    <property type="entry name" value="Rev_trsase/Diguanyl_cyclase"/>
</dbReference>
<evidence type="ECO:0000259" key="2">
    <source>
        <dbReference type="Pfam" id="PF00078"/>
    </source>
</evidence>
<protein>
    <submittedName>
        <fullName evidence="5">Putative reverse transcriptase</fullName>
    </submittedName>
</protein>
<dbReference type="InterPro" id="IPR041577">
    <property type="entry name" value="RT_RNaseH_2"/>
</dbReference>
<feature type="domain" description="Reverse transcriptase/retrotransposon-derived protein RNase H-like" evidence="4">
    <location>
        <begin position="1369"/>
        <end position="1437"/>
    </location>
</feature>
<feature type="compositionally biased region" description="Pro residues" evidence="1">
    <location>
        <begin position="178"/>
        <end position="187"/>
    </location>
</feature>
<dbReference type="InterPro" id="IPR005162">
    <property type="entry name" value="Retrotrans_gag_dom"/>
</dbReference>
<feature type="region of interest" description="Disordered" evidence="1">
    <location>
        <begin position="699"/>
        <end position="735"/>
    </location>
</feature>
<feature type="region of interest" description="Disordered" evidence="1">
    <location>
        <begin position="895"/>
        <end position="914"/>
    </location>
</feature>
<dbReference type="PANTHER" id="PTHR24559">
    <property type="entry name" value="TRANSPOSON TY3-I GAG-POL POLYPROTEIN"/>
    <property type="match status" value="1"/>
</dbReference>
<proteinExistence type="predicted"/>
<keyword evidence="5" id="KW-0548">Nucleotidyltransferase</keyword>
<accession>Q6UUB8</accession>
<dbReference type="Pfam" id="PF17919">
    <property type="entry name" value="RT_RNaseH_2"/>
    <property type="match status" value="1"/>
</dbReference>
<feature type="domain" description="Retrotransposon gag" evidence="3">
    <location>
        <begin position="271"/>
        <end position="362"/>
    </location>
</feature>
<dbReference type="PANTHER" id="PTHR24559:SF439">
    <property type="entry name" value="RETROTRANSPOSON, UNCLASSIFIED-LIKE PROTEIN"/>
    <property type="match status" value="1"/>
</dbReference>
<dbReference type="InterPro" id="IPR000477">
    <property type="entry name" value="RT_dom"/>
</dbReference>
<reference evidence="5" key="1">
    <citation type="journal article" date="2004" name="Nat. Genet.">
        <title>Sequencing of a rice centromere uncovers active genes.</title>
        <authorList>
            <person name="Nagaki K."/>
            <person name="Cheng Z."/>
            <person name="Ouyang S."/>
            <person name="Talbert P.B."/>
            <person name="Kim M."/>
            <person name="Jones K.M."/>
            <person name="Henikoff S."/>
            <person name="Buell C.R."/>
            <person name="Jiang J."/>
        </authorList>
    </citation>
    <scope>NUCLEOTIDE SEQUENCE</scope>
</reference>
<evidence type="ECO:0000313" key="5">
    <source>
        <dbReference type="EMBL" id="AAQ56457.1"/>
    </source>
</evidence>
<organism evidence="5">
    <name type="scientific">Oryza sativa subsp. japonica</name>
    <name type="common">Rice</name>
    <dbReference type="NCBI Taxonomy" id="39947"/>
    <lineage>
        <taxon>Eukaryota</taxon>
        <taxon>Viridiplantae</taxon>
        <taxon>Streptophyta</taxon>
        <taxon>Embryophyta</taxon>
        <taxon>Tracheophyta</taxon>
        <taxon>Spermatophyta</taxon>
        <taxon>Magnoliopsida</taxon>
        <taxon>Liliopsida</taxon>
        <taxon>Poales</taxon>
        <taxon>Poaceae</taxon>
        <taxon>BOP clade</taxon>
        <taxon>Oryzoideae</taxon>
        <taxon>Oryzeae</taxon>
        <taxon>Oryzinae</taxon>
        <taxon>Oryza</taxon>
        <taxon>Oryza sativa</taxon>
    </lineage>
</organism>
<feature type="region of interest" description="Disordered" evidence="1">
    <location>
        <begin position="1"/>
        <end position="24"/>
    </location>
</feature>
<feature type="domain" description="Reverse transcriptase" evidence="2">
    <location>
        <begin position="1143"/>
        <end position="1304"/>
    </location>
</feature>
<evidence type="ECO:0000259" key="4">
    <source>
        <dbReference type="Pfam" id="PF17919"/>
    </source>
</evidence>
<dbReference type="Gene3D" id="3.30.70.270">
    <property type="match status" value="2"/>
</dbReference>
<keyword evidence="5" id="KW-0808">Transferase</keyword>
<dbReference type="InterPro" id="IPR053134">
    <property type="entry name" value="RNA-dir_DNA_polymerase"/>
</dbReference>
<sequence>MTKPPSKTEVEPSNVMPVTSDDFEGEDRKAMEEYINELTREALMRATTRTRQGVIIKPGPRPKLAPDVVSNDEVSQSIQQQIASTIDSSMANFKDRLDVMFKDKVDGFLRSRLGSFMDDYTLKHKAYTTANQPPIDQTGSKTDRTAFTAGPTGPGGWGYPPDTRQGQYNHIAPQTQPIRPPNPPPNQQGPNNMEDMISDIMRNRFWIETRNRARTYKKPYPDYYDNVSFPRNYRVPEFAKFSGEDGKTTWEHVGQFMAQCGEANSDTFKLRLFSLSLSGNAFTWFTSLLANSIHTWAQLEEQFHDYFYTGETELRLCDLTSVKQKYNESVIDYIKRFRDVRNQCYTLNITDRYLAGLAFNGLVVPLRERLEGQQFIDVSQLMQRALAQESRVKDNKKLARPFDKKPNVNVVDYPEASDSEEEGDHDIYVAEWSWTNKNKPFVCSNLMPTPRKDRQSEVKYSFDVAKCDKIFDYLLQEKQIRLPKGHVIPSQEELKRRAYCKWHDSHSHSTNDCNVFRRQVQSAIDEGRLKFTNGSKMKLDDDPFPVNTISFNDKKVLIRPKQVESTKEKEVVIGEPRPKMIVPKKPEVGVWKENKSGASTSKAPRKTKVTFDMLLEKYKRQGGEKIHNKGKRPRSPPRERFGHSPRRSHSPSYHHPQNMSWGPYPIPPPGYPYPYFMPWGATPPMFNYMPPMQFNQGWGGPRRPIHERLSSSNNSRFYGKNRANEEKSEGKRVKVEERASEVITIKVGFHDVPIPSGDGVGKSPSKKSEAGTSSSQSAGLTRPSSRSDRGHVAGMTGPLGRSDRRPDSDPTDASGRSNRVPHVGLTGASGRSDRWSMASLTGLQRRFDERIAKGNRRLQRLRAQELREKKAEEHRDKRFNELRPPPVWRPKSIEKAKPIDVEEKEEQSVDKSELSPKEDMDINMMGSRNLMPYSLFKKLGREDDELKKTNMILNGFNGEPTEARGIFSAELTVGNKTLPTAFFIVDVQEANLEWLQKRVQEYRSTKNDIGETVEDFEEVEKLGKGFTSADPLEEVDIGDGTKPRPTFVNKNMRADYKVKVIELLKEYVDYFAWEYHEMPGLSRELVEHRLPIKPGFRPYKQPPRRFNPLLYDRVKEEIDRLLKVGFIRPCRYAECVSSIVPVEKKGSGKIRVCIDFRDLNKATPKDEYPMPIADMMINDASGHKVISFLDDNVGYNQIFMAEEDMYKTAFRCPGFVGLFEWVVMTFGLKNAGATYQRAMNLIFHDLLGIILEIYIDDIVVKSDGMEGHIADLRLAFERMRWYGLKMNPLKCAFGVSAGKFLGFMVHERGVEIDPKKIEKIHDFKAPTCKEVQKLLGKVNYLRRFISNLAGKIDAFVHILRLKKEADFTWGAKQQEAFEELKRYLSTPHVVRAPKAGKPFRLHIASEDKVIGAILTQEEDDKEYIITYLSRHLLDTKTRPILSGRIGKWAYALIEYDLAYEPLKSMKGQIVCDFIVDHHIDIAYEGEKRHLVLRPKQNDSSGKRRSLRGFSSTPQAKLNWGLSLGPLTPSSAQKHYTSEKGGIIARLSTTTVLSKPHQRCRRARGYKDGLWLFA</sequence>
<dbReference type="SUPFAM" id="SSF56672">
    <property type="entry name" value="DNA/RNA polymerases"/>
    <property type="match status" value="1"/>
</dbReference>
<dbReference type="Gene3D" id="3.10.10.10">
    <property type="entry name" value="HIV Type 1 Reverse Transcriptase, subunit A, domain 1"/>
    <property type="match status" value="1"/>
</dbReference>
<dbReference type="Pfam" id="PF03732">
    <property type="entry name" value="Retrotrans_gag"/>
    <property type="match status" value="1"/>
</dbReference>
<dbReference type="InterPro" id="IPR043502">
    <property type="entry name" value="DNA/RNA_pol_sf"/>
</dbReference>
<keyword evidence="5" id="KW-0695">RNA-directed DNA polymerase</keyword>
<feature type="region of interest" description="Disordered" evidence="1">
    <location>
        <begin position="131"/>
        <end position="194"/>
    </location>
</feature>
<dbReference type="CDD" id="cd01647">
    <property type="entry name" value="RT_LTR"/>
    <property type="match status" value="1"/>
</dbReference>
<feature type="compositionally biased region" description="Basic and acidic residues" evidence="1">
    <location>
        <begin position="868"/>
        <end position="881"/>
    </location>
</feature>
<feature type="compositionally biased region" description="Basic and acidic residues" evidence="1">
    <location>
        <begin position="618"/>
        <end position="627"/>
    </location>
</feature>
<feature type="region of interest" description="Disordered" evidence="1">
    <location>
        <begin position="618"/>
        <end position="659"/>
    </location>
</feature>
<feature type="compositionally biased region" description="Basic and acidic residues" evidence="1">
    <location>
        <begin position="1"/>
        <end position="10"/>
    </location>
</feature>
<name>Q6UUB8_ORYSJ</name>
<evidence type="ECO:0000256" key="1">
    <source>
        <dbReference type="SAM" id="MobiDB-lite"/>
    </source>
</evidence>
<dbReference type="CDD" id="cd00303">
    <property type="entry name" value="retropepsin_like"/>
    <property type="match status" value="1"/>
</dbReference>
<feature type="compositionally biased region" description="Polar residues" evidence="1">
    <location>
        <begin position="131"/>
        <end position="140"/>
    </location>
</feature>
<gene>
    <name evidence="5" type="ORF">OSJNBa0074N12.17</name>
</gene>
<feature type="compositionally biased region" description="Polar residues" evidence="1">
    <location>
        <begin position="770"/>
        <end position="784"/>
    </location>
</feature>
<dbReference type="Pfam" id="PF00078">
    <property type="entry name" value="RVT_1"/>
    <property type="match status" value="1"/>
</dbReference>
<feature type="compositionally biased region" description="Basic and acidic residues" evidence="1">
    <location>
        <begin position="722"/>
        <end position="735"/>
    </location>
</feature>
<feature type="region of interest" description="Disordered" evidence="1">
    <location>
        <begin position="750"/>
        <end position="837"/>
    </location>
</feature>
<dbReference type="GO" id="GO:0003964">
    <property type="term" value="F:RNA-directed DNA polymerase activity"/>
    <property type="evidence" value="ECO:0007669"/>
    <property type="project" value="UniProtKB-KW"/>
</dbReference>